<gene>
    <name evidence="1" type="ORF">ENH14_03950</name>
</gene>
<sequence length="155" mass="18481">MRYRDILKVLAPCGLNCYKCFAYKDGEIRKVSLKLKELMGSFDKYAERFSKFLPVFENYPAFKELLIYLTEGDCKGCREGTCKYPDCGVIEYYKKKGIDFCFQCDEFPCNKTNFDPDLKRRWIKMNKRMQEVGVEAYFAETRNRPRYIHGERDFP</sequence>
<protein>
    <submittedName>
        <fullName evidence="1">DUF3795 domain-containing protein</fullName>
    </submittedName>
</protein>
<dbReference type="AlphaFoldDB" id="A0A7V0LUN1"/>
<name>A0A7V0LUN1_UNCW3</name>
<evidence type="ECO:0000313" key="1">
    <source>
        <dbReference type="EMBL" id="HDL60592.1"/>
    </source>
</evidence>
<accession>A0A7V0LUN1</accession>
<comment type="caution">
    <text evidence="1">The sequence shown here is derived from an EMBL/GenBank/DDBJ whole genome shotgun (WGS) entry which is preliminary data.</text>
</comment>
<dbReference type="Proteomes" id="UP000886381">
    <property type="component" value="Unassembled WGS sequence"/>
</dbReference>
<proteinExistence type="predicted"/>
<reference evidence="1" key="1">
    <citation type="journal article" date="2020" name="mSystems">
        <title>Genome- and Community-Level Interaction Insights into Carbon Utilization and Element Cycling Functions of Hydrothermarchaeota in Hydrothermal Sediment.</title>
        <authorList>
            <person name="Zhou Z."/>
            <person name="Liu Y."/>
            <person name="Xu W."/>
            <person name="Pan J."/>
            <person name="Luo Z.H."/>
            <person name="Li M."/>
        </authorList>
    </citation>
    <scope>NUCLEOTIDE SEQUENCE [LARGE SCALE GENOMIC DNA]</scope>
    <source>
        <strain evidence="1">HyVt-28</strain>
    </source>
</reference>
<dbReference type="Pfam" id="PF12675">
    <property type="entry name" value="DUF3795"/>
    <property type="match status" value="1"/>
</dbReference>
<dbReference type="InterPro" id="IPR024227">
    <property type="entry name" value="DUF3795"/>
</dbReference>
<organism evidence="1">
    <name type="scientific">candidate division WOR-3 bacterium</name>
    <dbReference type="NCBI Taxonomy" id="2052148"/>
    <lineage>
        <taxon>Bacteria</taxon>
        <taxon>Bacteria division WOR-3</taxon>
    </lineage>
</organism>
<dbReference type="EMBL" id="DRDR01000173">
    <property type="protein sequence ID" value="HDL60592.1"/>
    <property type="molecule type" value="Genomic_DNA"/>
</dbReference>